<organism evidence="2 3">
    <name type="scientific">Clostridium paridis</name>
    <dbReference type="NCBI Taxonomy" id="2803863"/>
    <lineage>
        <taxon>Bacteria</taxon>
        <taxon>Bacillati</taxon>
        <taxon>Bacillota</taxon>
        <taxon>Clostridia</taxon>
        <taxon>Eubacteriales</taxon>
        <taxon>Clostridiaceae</taxon>
        <taxon>Clostridium</taxon>
    </lineage>
</organism>
<dbReference type="PANTHER" id="PTHR40606:SF1">
    <property type="entry name" value="UPF0339 PROTEIN YEGP"/>
    <property type="match status" value="1"/>
</dbReference>
<dbReference type="Gene3D" id="3.30.160.160">
    <property type="entry name" value="YegP-like"/>
    <property type="match status" value="1"/>
</dbReference>
<sequence length="67" mass="7417">MFFSSSAKSKPKFEVNKNSDGQYYFQLIAANGKIIATSEKFATKENCMQGIELVKSSATTADIVDWT</sequence>
<dbReference type="InterPro" id="IPR051141">
    <property type="entry name" value="UPF0339_domain"/>
</dbReference>
<dbReference type="Proteomes" id="UP000623681">
    <property type="component" value="Unassembled WGS sequence"/>
</dbReference>
<gene>
    <name evidence="2" type="ORF">JK634_15125</name>
</gene>
<comment type="caution">
    <text evidence="2">The sequence shown here is derived from an EMBL/GenBank/DDBJ whole genome shotgun (WGS) entry which is preliminary data.</text>
</comment>
<dbReference type="AlphaFoldDB" id="A0A937FHJ7"/>
<accession>A0A937FHJ7</accession>
<dbReference type="InterPro" id="IPR036913">
    <property type="entry name" value="YegP-like_sf"/>
</dbReference>
<dbReference type="PANTHER" id="PTHR40606">
    <property type="match status" value="1"/>
</dbReference>
<keyword evidence="3" id="KW-1185">Reference proteome</keyword>
<name>A0A937FHJ7_9CLOT</name>
<protein>
    <submittedName>
        <fullName evidence="2">YegP family protein</fullName>
    </submittedName>
</protein>
<evidence type="ECO:0000259" key="1">
    <source>
        <dbReference type="Pfam" id="PF07411"/>
    </source>
</evidence>
<evidence type="ECO:0000313" key="2">
    <source>
        <dbReference type="EMBL" id="MBL4933145.1"/>
    </source>
</evidence>
<reference evidence="2" key="1">
    <citation type="submission" date="2021-01" db="EMBL/GenBank/DDBJ databases">
        <title>Genome public.</title>
        <authorList>
            <person name="Liu C."/>
            <person name="Sun Q."/>
        </authorList>
    </citation>
    <scope>NUCLEOTIDE SEQUENCE</scope>
    <source>
        <strain evidence="2">YIM B02565</strain>
    </source>
</reference>
<dbReference type="EMBL" id="JAESWA010000023">
    <property type="protein sequence ID" value="MBL4933145.1"/>
    <property type="molecule type" value="Genomic_DNA"/>
</dbReference>
<proteinExistence type="predicted"/>
<dbReference type="RefSeq" id="WP_202768513.1">
    <property type="nucleotide sequence ID" value="NZ_JAESWA010000023.1"/>
</dbReference>
<dbReference type="InterPro" id="IPR010879">
    <property type="entry name" value="DUF1508"/>
</dbReference>
<dbReference type="Pfam" id="PF07411">
    <property type="entry name" value="DUF1508"/>
    <property type="match status" value="1"/>
</dbReference>
<evidence type="ECO:0000313" key="3">
    <source>
        <dbReference type="Proteomes" id="UP000623681"/>
    </source>
</evidence>
<feature type="domain" description="DUF1508" evidence="1">
    <location>
        <begin position="19"/>
        <end position="65"/>
    </location>
</feature>
<dbReference type="SUPFAM" id="SSF160113">
    <property type="entry name" value="YegP-like"/>
    <property type="match status" value="1"/>
</dbReference>